<feature type="transmembrane region" description="Helical" evidence="5">
    <location>
        <begin position="40"/>
        <end position="58"/>
    </location>
</feature>
<feature type="transmembrane region" description="Helical" evidence="5">
    <location>
        <begin position="97"/>
        <end position="116"/>
    </location>
</feature>
<evidence type="ECO:0000256" key="2">
    <source>
        <dbReference type="ARBA" id="ARBA00022692"/>
    </source>
</evidence>
<dbReference type="AlphaFoldDB" id="A0A0F9VH86"/>
<dbReference type="PANTHER" id="PTHR36974">
    <property type="entry name" value="MEMBRANE PROTEIN-RELATED"/>
    <property type="match status" value="1"/>
</dbReference>
<dbReference type="GO" id="GO:0016020">
    <property type="term" value="C:membrane"/>
    <property type="evidence" value="ECO:0007669"/>
    <property type="project" value="UniProtKB-SubCell"/>
</dbReference>
<dbReference type="InterPro" id="IPR032808">
    <property type="entry name" value="DoxX"/>
</dbReference>
<sequence>MPKISIIIIALFFTIGGIAHFVLIDKFISIMPSYLGYPKQLVIISGIFELLGAMGILFSQTRRFAGYGLIALIVAVYPANIHMALHAQDYPTIPEMVLWLRLPLQFFFVWFVWRAIK</sequence>
<evidence type="ECO:0000256" key="3">
    <source>
        <dbReference type="ARBA" id="ARBA00022989"/>
    </source>
</evidence>
<keyword evidence="3 5" id="KW-1133">Transmembrane helix</keyword>
<comment type="subcellular location">
    <subcellularLocation>
        <location evidence="1">Membrane</location>
        <topology evidence="1">Multi-pass membrane protein</topology>
    </subcellularLocation>
</comment>
<comment type="caution">
    <text evidence="6">The sequence shown here is derived from an EMBL/GenBank/DDBJ whole genome shotgun (WGS) entry which is preliminary data.</text>
</comment>
<name>A0A0F9VH86_9ZZZZ</name>
<evidence type="ECO:0000256" key="5">
    <source>
        <dbReference type="SAM" id="Phobius"/>
    </source>
</evidence>
<reference evidence="6" key="1">
    <citation type="journal article" date="2015" name="Nature">
        <title>Complex archaea that bridge the gap between prokaryotes and eukaryotes.</title>
        <authorList>
            <person name="Spang A."/>
            <person name="Saw J.H."/>
            <person name="Jorgensen S.L."/>
            <person name="Zaremba-Niedzwiedzka K."/>
            <person name="Martijn J."/>
            <person name="Lind A.E."/>
            <person name="van Eijk R."/>
            <person name="Schleper C."/>
            <person name="Guy L."/>
            <person name="Ettema T.J."/>
        </authorList>
    </citation>
    <scope>NUCLEOTIDE SEQUENCE</scope>
</reference>
<keyword evidence="4 5" id="KW-0472">Membrane</keyword>
<dbReference type="PANTHER" id="PTHR36974:SF1">
    <property type="entry name" value="DOXX FAMILY MEMBRANE PROTEIN"/>
    <property type="match status" value="1"/>
</dbReference>
<proteinExistence type="predicted"/>
<evidence type="ECO:0000256" key="1">
    <source>
        <dbReference type="ARBA" id="ARBA00004141"/>
    </source>
</evidence>
<feature type="transmembrane region" description="Helical" evidence="5">
    <location>
        <begin position="64"/>
        <end position="85"/>
    </location>
</feature>
<organism evidence="6">
    <name type="scientific">marine sediment metagenome</name>
    <dbReference type="NCBI Taxonomy" id="412755"/>
    <lineage>
        <taxon>unclassified sequences</taxon>
        <taxon>metagenomes</taxon>
        <taxon>ecological metagenomes</taxon>
    </lineage>
</organism>
<dbReference type="Pfam" id="PF13564">
    <property type="entry name" value="DoxX_2"/>
    <property type="match status" value="1"/>
</dbReference>
<evidence type="ECO:0000313" key="6">
    <source>
        <dbReference type="EMBL" id="KKN65168.1"/>
    </source>
</evidence>
<evidence type="ECO:0000256" key="4">
    <source>
        <dbReference type="ARBA" id="ARBA00023136"/>
    </source>
</evidence>
<feature type="transmembrane region" description="Helical" evidence="5">
    <location>
        <begin position="6"/>
        <end position="28"/>
    </location>
</feature>
<keyword evidence="2 5" id="KW-0812">Transmembrane</keyword>
<evidence type="ECO:0008006" key="7">
    <source>
        <dbReference type="Google" id="ProtNLM"/>
    </source>
</evidence>
<protein>
    <recommendedName>
        <fullName evidence="7">DoxX family protein</fullName>
    </recommendedName>
</protein>
<gene>
    <name evidence="6" type="ORF">LCGC14_0484180</name>
</gene>
<accession>A0A0F9VH86</accession>
<dbReference type="EMBL" id="LAZR01000532">
    <property type="protein sequence ID" value="KKN65168.1"/>
    <property type="molecule type" value="Genomic_DNA"/>
</dbReference>